<name>A0A3B1D255_9ZZZZ</name>
<gene>
    <name evidence="2" type="ORF">MNBD_NITROSPINAE05-34</name>
</gene>
<accession>A0A3B1D255</accession>
<feature type="transmembrane region" description="Helical" evidence="1">
    <location>
        <begin position="30"/>
        <end position="51"/>
    </location>
</feature>
<keyword evidence="1" id="KW-1133">Transmembrane helix</keyword>
<keyword evidence="1" id="KW-0812">Transmembrane</keyword>
<organism evidence="2">
    <name type="scientific">hydrothermal vent metagenome</name>
    <dbReference type="NCBI Taxonomy" id="652676"/>
    <lineage>
        <taxon>unclassified sequences</taxon>
        <taxon>metagenomes</taxon>
        <taxon>ecological metagenomes</taxon>
    </lineage>
</organism>
<protein>
    <submittedName>
        <fullName evidence="2">Uncharacterized protein</fullName>
    </submittedName>
</protein>
<dbReference type="AlphaFoldDB" id="A0A3B1D255"/>
<evidence type="ECO:0000256" key="1">
    <source>
        <dbReference type="SAM" id="Phobius"/>
    </source>
</evidence>
<evidence type="ECO:0000313" key="2">
    <source>
        <dbReference type="EMBL" id="VAX32891.1"/>
    </source>
</evidence>
<keyword evidence="1" id="KW-0472">Membrane</keyword>
<sequence length="68" mass="7673">MQETPSNQETSSSSSLQGFRHFFQQYKTGIGLGVLVLYLLLLGLGTVGEVWEVEWILDLPLFRPPGKY</sequence>
<reference evidence="2" key="1">
    <citation type="submission" date="2018-06" db="EMBL/GenBank/DDBJ databases">
        <authorList>
            <person name="Zhirakovskaya E."/>
        </authorList>
    </citation>
    <scope>NUCLEOTIDE SEQUENCE</scope>
</reference>
<dbReference type="EMBL" id="UOGG01000227">
    <property type="protein sequence ID" value="VAX32891.1"/>
    <property type="molecule type" value="Genomic_DNA"/>
</dbReference>
<proteinExistence type="predicted"/>